<proteinExistence type="predicted"/>
<gene>
    <name evidence="2" type="ORF">KB213_04885</name>
</gene>
<dbReference type="Proteomes" id="UP000677812">
    <property type="component" value="Unassembled WGS sequence"/>
</dbReference>
<evidence type="ECO:0000313" key="3">
    <source>
        <dbReference type="Proteomes" id="UP000677812"/>
    </source>
</evidence>
<feature type="chain" id="PRO_5047330125" evidence="1">
    <location>
        <begin position="28"/>
        <end position="248"/>
    </location>
</feature>
<dbReference type="RefSeq" id="WP_211680868.1">
    <property type="nucleotide sequence ID" value="NZ_JAGRQH010000002.1"/>
</dbReference>
<evidence type="ECO:0000256" key="1">
    <source>
        <dbReference type="SAM" id="SignalP"/>
    </source>
</evidence>
<protein>
    <submittedName>
        <fullName evidence="2">DUF4198 domain-containing protein</fullName>
    </submittedName>
</protein>
<feature type="signal peptide" evidence="1">
    <location>
        <begin position="1"/>
        <end position="27"/>
    </location>
</feature>
<organism evidence="2 3">
    <name type="scientific">Neokomagataea anthophila</name>
    <dbReference type="NCBI Taxonomy" id="2826925"/>
    <lineage>
        <taxon>Bacteria</taxon>
        <taxon>Pseudomonadati</taxon>
        <taxon>Pseudomonadota</taxon>
        <taxon>Alphaproteobacteria</taxon>
        <taxon>Acetobacterales</taxon>
        <taxon>Acetobacteraceae</taxon>
        <taxon>Neokomagataea</taxon>
    </lineage>
</organism>
<evidence type="ECO:0000313" key="2">
    <source>
        <dbReference type="EMBL" id="MBR0559391.1"/>
    </source>
</evidence>
<comment type="caution">
    <text evidence="2">The sequence shown here is derived from an EMBL/GenBank/DDBJ whole genome shotgun (WGS) entry which is preliminary data.</text>
</comment>
<keyword evidence="3" id="KW-1185">Reference proteome</keyword>
<reference evidence="2 3" key="1">
    <citation type="submission" date="2021-04" db="EMBL/GenBank/DDBJ databases">
        <title>The complete genome sequence of Neokomagataea sp. TBRC 2177.</title>
        <authorList>
            <person name="Charoenyingcharoen P."/>
            <person name="Yukphan P."/>
        </authorList>
    </citation>
    <scope>NUCLEOTIDE SEQUENCE [LARGE SCALE GENOMIC DNA]</scope>
    <source>
        <strain evidence="2 3">TBRC 2177</strain>
    </source>
</reference>
<sequence length="248" mass="27553">MRNTCFKPAPYFWIICLSALCATPALASSAFIVLERISQPTLVMTEISSDEAYDPAFLKHLWAYDTQGHPTTITQHADTRHITLDVPAHTAAIIVQADFGFHARRPHDPTWSWQRKTTLSGATIGLHALKESVNLQASADANVHPHGLALEILPLEDPFAHKRGDHLPIQVLLNGHPLPNVCVHENFLNTLSEITPPTDNQGRTYATLHADQLDVLQITYEAPVTNDPDVDFMRYNSTLTLHYASSEP</sequence>
<dbReference type="Pfam" id="PF10670">
    <property type="entry name" value="DUF4198"/>
    <property type="match status" value="1"/>
</dbReference>
<keyword evidence="1" id="KW-0732">Signal</keyword>
<accession>A0ABS5E667</accession>
<dbReference type="InterPro" id="IPR019613">
    <property type="entry name" value="DUF4198"/>
</dbReference>
<name>A0ABS5E667_9PROT</name>
<dbReference type="EMBL" id="JAGRQH010000002">
    <property type="protein sequence ID" value="MBR0559391.1"/>
    <property type="molecule type" value="Genomic_DNA"/>
</dbReference>